<protein>
    <recommendedName>
        <fullName evidence="2">Tubby C-terminal domain-containing protein</fullName>
    </recommendedName>
</protein>
<keyword evidence="4" id="KW-1185">Reference proteome</keyword>
<proteinExistence type="predicted"/>
<keyword evidence="1" id="KW-1133">Transmembrane helix</keyword>
<accession>A0ABU9K5U5</accession>
<reference evidence="3 4" key="1">
    <citation type="submission" date="2024-04" db="EMBL/GenBank/DDBJ databases">
        <title>Bacillus oryzaecorticis sp. nov., a moderately halophilic bacterium isolated from rice husks.</title>
        <authorList>
            <person name="Zhu H.-S."/>
        </authorList>
    </citation>
    <scope>NUCLEOTIDE SEQUENCE [LARGE SCALE GENOMIC DNA]</scope>
    <source>
        <strain evidence="3 4">ZC255</strain>
    </source>
</reference>
<dbReference type="InterPro" id="IPR056944">
    <property type="entry name" value="Tubby_C-like"/>
</dbReference>
<keyword evidence="1" id="KW-0472">Membrane</keyword>
<dbReference type="RefSeq" id="WP_341980701.1">
    <property type="nucleotide sequence ID" value="NZ_JBBYAF010000005.1"/>
</dbReference>
<comment type="caution">
    <text evidence="3">The sequence shown here is derived from an EMBL/GenBank/DDBJ whole genome shotgun (WGS) entry which is preliminary data.</text>
</comment>
<evidence type="ECO:0000259" key="2">
    <source>
        <dbReference type="Pfam" id="PF23728"/>
    </source>
</evidence>
<dbReference type="Pfam" id="PF23728">
    <property type="entry name" value="Tubby_C_like"/>
    <property type="match status" value="1"/>
</dbReference>
<dbReference type="Proteomes" id="UP001389717">
    <property type="component" value="Unassembled WGS sequence"/>
</dbReference>
<sequence>MYTSGIVPPWFYIMVIIVFILFVGIGYWVTRSEKGLQTGGDGKLALKAIYHENRFRASAKPAEIIDVKINYVGYIKRYFTSIFQQLLTFFSPRRDIHLTGENHDGSMKIKLHNVRTHSKFLLSSWEAEVTTSGKVERFTIESKSEKKSNIRLSFPYENEVIQVSNNPRDGLISFQKNEVEIAVITYQRKLPPRKIFIDSKEGDLPLLLLACMFEIVKYYD</sequence>
<dbReference type="EMBL" id="JBBYAF010000005">
    <property type="protein sequence ID" value="MEL3971441.1"/>
    <property type="molecule type" value="Genomic_DNA"/>
</dbReference>
<evidence type="ECO:0000256" key="1">
    <source>
        <dbReference type="SAM" id="Phobius"/>
    </source>
</evidence>
<gene>
    <name evidence="3" type="ORF">AAEO50_04035</name>
</gene>
<keyword evidence="1" id="KW-0812">Transmembrane</keyword>
<feature type="domain" description="Tubby C-terminal" evidence="2">
    <location>
        <begin position="50"/>
        <end position="214"/>
    </location>
</feature>
<organism evidence="3 4">
    <name type="scientific">Rossellomorea oryzaecorticis</name>
    <dbReference type="NCBI Taxonomy" id="1396505"/>
    <lineage>
        <taxon>Bacteria</taxon>
        <taxon>Bacillati</taxon>
        <taxon>Bacillota</taxon>
        <taxon>Bacilli</taxon>
        <taxon>Bacillales</taxon>
        <taxon>Bacillaceae</taxon>
        <taxon>Rossellomorea</taxon>
    </lineage>
</organism>
<name>A0ABU9K5U5_9BACI</name>
<evidence type="ECO:0000313" key="3">
    <source>
        <dbReference type="EMBL" id="MEL3971441.1"/>
    </source>
</evidence>
<evidence type="ECO:0000313" key="4">
    <source>
        <dbReference type="Proteomes" id="UP001389717"/>
    </source>
</evidence>
<feature type="transmembrane region" description="Helical" evidence="1">
    <location>
        <begin position="6"/>
        <end position="29"/>
    </location>
</feature>